<dbReference type="PROSITE" id="PS50290">
    <property type="entry name" value="PI3_4_KINASE_3"/>
    <property type="match status" value="1"/>
</dbReference>
<keyword evidence="3" id="KW-1003">Cell membrane</keyword>
<dbReference type="GeneTree" id="ENSGT00390000010434"/>
<dbReference type="GO" id="GO:0005886">
    <property type="term" value="C:plasma membrane"/>
    <property type="evidence" value="ECO:0007669"/>
    <property type="project" value="UniProtKB-SubCell"/>
</dbReference>
<proteinExistence type="inferred from homology"/>
<keyword evidence="7 9" id="KW-0067">ATP-binding</keyword>
<dbReference type="PANTHER" id="PTHR12865:SF1">
    <property type="entry name" value="PHOSPHATIDYLINOSITOL 4-KINASE TYPE 2"/>
    <property type="match status" value="1"/>
</dbReference>
<keyword evidence="8 9" id="KW-0472">Membrane</keyword>
<comment type="subcellular location">
    <subcellularLocation>
        <location evidence="1">Cell membrane</location>
    </subcellularLocation>
    <subcellularLocation>
        <location evidence="9">Membrane</location>
        <topology evidence="9">Peripheral membrane protein</topology>
    </subcellularLocation>
</comment>
<evidence type="ECO:0000313" key="11">
    <source>
        <dbReference type="Ensembl" id="ENSEBUP00000012598.1"/>
    </source>
</evidence>
<reference evidence="11" key="2">
    <citation type="submission" date="2025-09" db="UniProtKB">
        <authorList>
            <consortium name="Ensembl"/>
        </authorList>
    </citation>
    <scope>IDENTIFICATION</scope>
</reference>
<evidence type="ECO:0000256" key="2">
    <source>
        <dbReference type="ARBA" id="ARBA00008941"/>
    </source>
</evidence>
<dbReference type="GO" id="GO:0005768">
    <property type="term" value="C:endosome"/>
    <property type="evidence" value="ECO:0007669"/>
    <property type="project" value="TreeGrafter"/>
</dbReference>
<keyword evidence="12" id="KW-1185">Reference proteome</keyword>
<dbReference type="GO" id="GO:0007030">
    <property type="term" value="P:Golgi organization"/>
    <property type="evidence" value="ECO:0007669"/>
    <property type="project" value="TreeGrafter"/>
</dbReference>
<organism evidence="11 12">
    <name type="scientific">Eptatretus burgeri</name>
    <name type="common">Inshore hagfish</name>
    <dbReference type="NCBI Taxonomy" id="7764"/>
    <lineage>
        <taxon>Eukaryota</taxon>
        <taxon>Metazoa</taxon>
        <taxon>Chordata</taxon>
        <taxon>Craniata</taxon>
        <taxon>Vertebrata</taxon>
        <taxon>Cyclostomata</taxon>
        <taxon>Myxini</taxon>
        <taxon>Myxiniformes</taxon>
        <taxon>Myxinidae</taxon>
        <taxon>Eptatretinae</taxon>
        <taxon>Eptatretus</taxon>
    </lineage>
</organism>
<evidence type="ECO:0000313" key="12">
    <source>
        <dbReference type="Proteomes" id="UP000694388"/>
    </source>
</evidence>
<evidence type="ECO:0000256" key="8">
    <source>
        <dbReference type="ARBA" id="ARBA00023136"/>
    </source>
</evidence>
<sequence>MASVRVAAIDNGLAFPFKHPDSWRACTVIVTSWEGEEVCSLRVSEAELRCLPADPFHWTWLPLAQVPFSPETCEMMLPTLSDPSFVHELEENLLRLFKEDKGFDRTTYENQMSVIRGQLLNLEKALHQGLSPFQLVQLPAVRMERNPAMETSHLPSFSPFQEVYTQNFRRQKPFFSWW</sequence>
<keyword evidence="4 9" id="KW-0808">Transferase</keyword>
<evidence type="ECO:0000256" key="6">
    <source>
        <dbReference type="ARBA" id="ARBA00022777"/>
    </source>
</evidence>
<dbReference type="GO" id="GO:0046854">
    <property type="term" value="P:phosphatidylinositol phosphate biosynthetic process"/>
    <property type="evidence" value="ECO:0007669"/>
    <property type="project" value="UniProtKB-UniRule"/>
</dbReference>
<keyword evidence="6 9" id="KW-0418">Kinase</keyword>
<protein>
    <recommendedName>
        <fullName evidence="9">Phosphatidylinositol 4-kinase type 2</fullName>
        <ecNumber evidence="9">2.7.1.67</ecNumber>
    </recommendedName>
</protein>
<comment type="catalytic activity">
    <reaction evidence="9">
        <text>a 1,2-diacyl-sn-glycero-3-phospho-(1D-myo-inositol) + ATP = a 1,2-diacyl-sn-glycero-3-phospho-(1D-myo-inositol 4-phosphate) + ADP + H(+)</text>
        <dbReference type="Rhea" id="RHEA:19877"/>
        <dbReference type="ChEBI" id="CHEBI:15378"/>
        <dbReference type="ChEBI" id="CHEBI:30616"/>
        <dbReference type="ChEBI" id="CHEBI:57880"/>
        <dbReference type="ChEBI" id="CHEBI:58178"/>
        <dbReference type="ChEBI" id="CHEBI:456216"/>
        <dbReference type="EC" id="2.7.1.67"/>
    </reaction>
</comment>
<dbReference type="OMA" id="AVIMERS"/>
<evidence type="ECO:0000256" key="4">
    <source>
        <dbReference type="ARBA" id="ARBA00022679"/>
    </source>
</evidence>
<feature type="domain" description="PI3K/PI4K catalytic" evidence="10">
    <location>
        <begin position="1"/>
        <end position="145"/>
    </location>
</feature>
<dbReference type="GO" id="GO:0005524">
    <property type="term" value="F:ATP binding"/>
    <property type="evidence" value="ECO:0007669"/>
    <property type="project" value="UniProtKB-UniRule"/>
</dbReference>
<evidence type="ECO:0000256" key="1">
    <source>
        <dbReference type="ARBA" id="ARBA00004236"/>
    </source>
</evidence>
<dbReference type="Proteomes" id="UP000694388">
    <property type="component" value="Unplaced"/>
</dbReference>
<dbReference type="GO" id="GO:0004430">
    <property type="term" value="F:1-phosphatidylinositol 4-kinase activity"/>
    <property type="evidence" value="ECO:0007669"/>
    <property type="project" value="UniProtKB-UniRule"/>
</dbReference>
<dbReference type="GO" id="GO:0005765">
    <property type="term" value="C:lysosomal membrane"/>
    <property type="evidence" value="ECO:0007669"/>
    <property type="project" value="TreeGrafter"/>
</dbReference>
<dbReference type="EC" id="2.7.1.67" evidence="9"/>
<evidence type="ECO:0000259" key="10">
    <source>
        <dbReference type="PROSITE" id="PS50290"/>
    </source>
</evidence>
<accession>A0A8C4QAT7</accession>
<dbReference type="InterPro" id="IPR000403">
    <property type="entry name" value="PI3/4_kinase_cat_dom"/>
</dbReference>
<reference evidence="11" key="1">
    <citation type="submission" date="2025-08" db="UniProtKB">
        <authorList>
            <consortium name="Ensembl"/>
        </authorList>
    </citation>
    <scope>IDENTIFICATION</scope>
</reference>
<dbReference type="GO" id="GO:0007032">
    <property type="term" value="P:endosome organization"/>
    <property type="evidence" value="ECO:0007669"/>
    <property type="project" value="TreeGrafter"/>
</dbReference>
<keyword evidence="5 9" id="KW-0547">Nucleotide-binding</keyword>
<name>A0A8C4QAT7_EPTBU</name>
<dbReference type="PANTHER" id="PTHR12865">
    <property type="entry name" value="PHOSPHATIDYLINOSITOL 4-KINASE TYPE-II"/>
    <property type="match status" value="1"/>
</dbReference>
<dbReference type="AlphaFoldDB" id="A0A8C4QAT7"/>
<evidence type="ECO:0000256" key="3">
    <source>
        <dbReference type="ARBA" id="ARBA00022475"/>
    </source>
</evidence>
<evidence type="ECO:0000256" key="7">
    <source>
        <dbReference type="ARBA" id="ARBA00022840"/>
    </source>
</evidence>
<dbReference type="Ensembl" id="ENSEBUT00000013174.1">
    <property type="protein sequence ID" value="ENSEBUP00000012598.1"/>
    <property type="gene ID" value="ENSEBUG00000008007.1"/>
</dbReference>
<dbReference type="GO" id="GO:0005802">
    <property type="term" value="C:trans-Golgi network"/>
    <property type="evidence" value="ECO:0007669"/>
    <property type="project" value="TreeGrafter"/>
</dbReference>
<dbReference type="InterPro" id="IPR039756">
    <property type="entry name" value="Lsb6/PI4K2"/>
</dbReference>
<comment type="similarity">
    <text evidence="2 9">Belongs to the PI3/PI4-kinase family. Type II PI4K subfamily.</text>
</comment>
<evidence type="ECO:0000256" key="9">
    <source>
        <dbReference type="RuleBase" id="RU367084"/>
    </source>
</evidence>
<evidence type="ECO:0000256" key="5">
    <source>
        <dbReference type="ARBA" id="ARBA00022741"/>
    </source>
</evidence>